<accession>A0A922L1I5</accession>
<feature type="region of interest" description="Disordered" evidence="2">
    <location>
        <begin position="397"/>
        <end position="429"/>
    </location>
</feature>
<evidence type="ECO:0000256" key="2">
    <source>
        <dbReference type="SAM" id="MobiDB-lite"/>
    </source>
</evidence>
<dbReference type="PANTHER" id="PTHR31489">
    <property type="entry name" value="LIN52 FAMILY MEMBER"/>
    <property type="match status" value="1"/>
</dbReference>
<dbReference type="OrthoDB" id="5834362at2759"/>
<keyword evidence="5" id="KW-1185">Reference proteome</keyword>
<dbReference type="Pfam" id="PF10044">
    <property type="entry name" value="LIN52"/>
    <property type="match status" value="2"/>
</dbReference>
<reference evidence="3" key="3">
    <citation type="journal article" date="2021" name="World Allergy Organ. J.">
        <title>Chromosome-level assembly of Dermatophagoides farinae genome and transcriptome reveals two novel allergens Der f 37 and Der f 39.</title>
        <authorList>
            <person name="Chen J."/>
            <person name="Cai Z."/>
            <person name="Fan D."/>
            <person name="Hu J."/>
            <person name="Hou Y."/>
            <person name="He Y."/>
            <person name="Zhang Z."/>
            <person name="Zhao Z."/>
            <person name="Gao P."/>
            <person name="Hu W."/>
            <person name="Sun J."/>
            <person name="Li J."/>
            <person name="Ji K."/>
        </authorList>
    </citation>
    <scope>NUCLEOTIDE SEQUENCE</scope>
    <source>
        <strain evidence="3">JKM2019</strain>
    </source>
</reference>
<reference evidence="3" key="2">
    <citation type="submission" date="2020-06" db="EMBL/GenBank/DDBJ databases">
        <authorList>
            <person name="Ji K."/>
            <person name="Li J."/>
        </authorList>
    </citation>
    <scope>NUCLEOTIDE SEQUENCE</scope>
    <source>
        <strain evidence="3">JKM2019</strain>
        <tissue evidence="3">Whole body</tissue>
    </source>
</reference>
<evidence type="ECO:0000313" key="3">
    <source>
        <dbReference type="EMBL" id="KAH7637156.1"/>
    </source>
</evidence>
<gene>
    <name evidence="4" type="primary">LIN52</name>
    <name evidence="4" type="ORF">DERF_009455</name>
    <name evidence="3" type="ORF">HUG17_7362</name>
</gene>
<evidence type="ECO:0000256" key="1">
    <source>
        <dbReference type="ARBA" id="ARBA00005456"/>
    </source>
</evidence>
<protein>
    <submittedName>
        <fullName evidence="3">Lin-52-like protein</fullName>
    </submittedName>
    <submittedName>
        <fullName evidence="4">Protein lin-52</fullName>
    </submittedName>
</protein>
<comment type="caution">
    <text evidence="4">The sequence shown here is derived from an EMBL/GenBank/DDBJ whole genome shotgun (WGS) entry which is preliminary data.</text>
</comment>
<dbReference type="GO" id="GO:0006355">
    <property type="term" value="P:regulation of DNA-templated transcription"/>
    <property type="evidence" value="ECO:0007669"/>
    <property type="project" value="InterPro"/>
</dbReference>
<evidence type="ECO:0000313" key="5">
    <source>
        <dbReference type="Proteomes" id="UP000790347"/>
    </source>
</evidence>
<feature type="compositionally biased region" description="Polar residues" evidence="2">
    <location>
        <begin position="516"/>
        <end position="525"/>
    </location>
</feature>
<dbReference type="AlphaFoldDB" id="A0A922L1I5"/>
<dbReference type="Proteomes" id="UP000790347">
    <property type="component" value="Unassembled WGS sequence"/>
</dbReference>
<reference evidence="4" key="1">
    <citation type="submission" date="2013-05" db="EMBL/GenBank/DDBJ databases">
        <authorList>
            <person name="Yim A.K.Y."/>
            <person name="Chan T.F."/>
            <person name="Ji K.M."/>
            <person name="Liu X.Y."/>
            <person name="Zhou J.W."/>
            <person name="Li R.Q."/>
            <person name="Yang K.Y."/>
            <person name="Li J."/>
            <person name="Li M."/>
            <person name="Law P.T.W."/>
            <person name="Wu Y.L."/>
            <person name="Cai Z.L."/>
            <person name="Qin H."/>
            <person name="Bao Y."/>
            <person name="Leung R.K.K."/>
            <person name="Ng P.K.S."/>
            <person name="Zou J."/>
            <person name="Zhong X.J."/>
            <person name="Ran P.X."/>
            <person name="Zhong N.S."/>
            <person name="Liu Z.G."/>
            <person name="Tsui S.K.W."/>
        </authorList>
    </citation>
    <scope>NUCLEOTIDE SEQUENCE</scope>
    <source>
        <strain evidence="4">Derf</strain>
        <tissue evidence="4">Whole organism</tissue>
    </source>
</reference>
<feature type="compositionally biased region" description="Acidic residues" evidence="2">
    <location>
        <begin position="444"/>
        <end position="459"/>
    </location>
</feature>
<comment type="similarity">
    <text evidence="1">Belongs to the lin-52 family.</text>
</comment>
<organism evidence="4 5">
    <name type="scientific">Dermatophagoides farinae</name>
    <name type="common">American house dust mite</name>
    <dbReference type="NCBI Taxonomy" id="6954"/>
    <lineage>
        <taxon>Eukaryota</taxon>
        <taxon>Metazoa</taxon>
        <taxon>Ecdysozoa</taxon>
        <taxon>Arthropoda</taxon>
        <taxon>Chelicerata</taxon>
        <taxon>Arachnida</taxon>
        <taxon>Acari</taxon>
        <taxon>Acariformes</taxon>
        <taxon>Sarcoptiformes</taxon>
        <taxon>Astigmata</taxon>
        <taxon>Psoroptidia</taxon>
        <taxon>Analgoidea</taxon>
        <taxon>Pyroglyphidae</taxon>
        <taxon>Dermatophagoidinae</taxon>
        <taxon>Dermatophagoides</taxon>
    </lineage>
</organism>
<dbReference type="GO" id="GO:0070176">
    <property type="term" value="C:DRM complex"/>
    <property type="evidence" value="ECO:0007669"/>
    <property type="project" value="InterPro"/>
</dbReference>
<feature type="compositionally biased region" description="Polar residues" evidence="2">
    <location>
        <begin position="642"/>
        <end position="652"/>
    </location>
</feature>
<proteinExistence type="inferred from homology"/>
<evidence type="ECO:0000313" key="4">
    <source>
        <dbReference type="EMBL" id="KAH9510967.1"/>
    </source>
</evidence>
<feature type="compositionally biased region" description="Low complexity" evidence="2">
    <location>
        <begin position="526"/>
        <end position="547"/>
    </location>
</feature>
<dbReference type="EMBL" id="SDOV01000009">
    <property type="protein sequence ID" value="KAH7637156.1"/>
    <property type="molecule type" value="Genomic_DNA"/>
</dbReference>
<name>A0A922L1I5_DERFA</name>
<feature type="region of interest" description="Disordered" evidence="2">
    <location>
        <begin position="444"/>
        <end position="465"/>
    </location>
</feature>
<feature type="compositionally biased region" description="Acidic residues" evidence="2">
    <location>
        <begin position="504"/>
        <end position="513"/>
    </location>
</feature>
<dbReference type="EMBL" id="ASGP02000004">
    <property type="protein sequence ID" value="KAH9510967.1"/>
    <property type="molecule type" value="Genomic_DNA"/>
</dbReference>
<dbReference type="Proteomes" id="UP000828236">
    <property type="component" value="Unassembled WGS sequence"/>
</dbReference>
<dbReference type="InterPro" id="IPR018737">
    <property type="entry name" value="DREAM_LIN52"/>
</dbReference>
<feature type="region of interest" description="Disordered" evidence="2">
    <location>
        <begin position="251"/>
        <end position="276"/>
    </location>
</feature>
<feature type="compositionally biased region" description="Polar residues" evidence="2">
    <location>
        <begin position="7"/>
        <end position="22"/>
    </location>
</feature>
<feature type="compositionally biased region" description="Polar residues" evidence="2">
    <location>
        <begin position="420"/>
        <end position="429"/>
    </location>
</feature>
<feature type="region of interest" description="Disordered" evidence="2">
    <location>
        <begin position="1"/>
        <end position="22"/>
    </location>
</feature>
<feature type="region of interest" description="Disordered" evidence="2">
    <location>
        <begin position="502"/>
        <end position="551"/>
    </location>
</feature>
<dbReference type="PANTHER" id="PTHR31489:SF2">
    <property type="entry name" value="PROTEIN LIN-52 HOMOLOG"/>
    <property type="match status" value="1"/>
</dbReference>
<feature type="compositionally biased region" description="Polar residues" evidence="2">
    <location>
        <begin position="252"/>
        <end position="276"/>
    </location>
</feature>
<sequence>MDHTKLQPGQTPVSGTVSATPTSIQAARPRFNLNNFILVPAASANILTNNGQMSNLIATNHNTIVNKGKIMILTTAPTLTAAGNSTGTANGATNAAQILAASHPGQSVQLRPSMVLATNANSSAAAAIATPGTLVTPNISTFGNTTTATSIIANIKMNPVSNQPISNQIHQIATVPAATASASNAITIPATVMTTNHSGSNIKQQQPQTVQMLTPIVTPANLSNNNSFNRAHPHHQHLNFVSQNLTHRHQLPASSTNNHGKTKNNPIQQATNSISTTPVILNTNNLFVTTPTMDGQQNQQTKSKPMVNLNLIPSNFNFNPSKVAIVGNQPMDVDCILDNDKDDDAELKSIEENQNGKRKKKNRHDKLFADETLDRLSPELWPESVSGVVKFLATTSPYSSEDDELSNDSPQKNCKKFDKNNSNGTRNPTLINLSTIVKNEILDDDDDYDDDDDEDDDDSSFNNFGDNLRCNKHNYNYSNGNNQSDSRKMVKSFAITAYGLETANENEDGDDDSDSRATSPTESIVTNSTNNKANTKSSNNQNNNNNNRPEWQKGFDEEELSMLYGYGSLTASALLDKVKEIQNLAYQLGLEEESEIARARYLNILNEHGPNDDSLPNLTIDSEIDDIFMSTTTTTTSTSSTNQKQSINSMAS</sequence>
<reference evidence="4" key="4">
    <citation type="journal article" date="2022" name="Res Sq">
        <title>Comparative Genomics Reveals Insights into the Divergent Evolution of Astigmatic Mites and Household Pest Adaptations.</title>
        <authorList>
            <person name="Xiong Q."/>
            <person name="Wan A.T.-Y."/>
            <person name="Liu X.-Y."/>
            <person name="Fung C.S.-H."/>
            <person name="Xiao X."/>
            <person name="Malainual N."/>
            <person name="Hou J."/>
            <person name="Wang L."/>
            <person name="Wang M."/>
            <person name="Yang K."/>
            <person name="Cui Y."/>
            <person name="Leung E."/>
            <person name="Nong W."/>
            <person name="Shin S.-K."/>
            <person name="Au S."/>
            <person name="Jeong K.Y."/>
            <person name="Chew F.T."/>
            <person name="Hui J."/>
            <person name="Leung T.F."/>
            <person name="Tungtrongchitr A."/>
            <person name="Zhong N."/>
            <person name="Liu Z."/>
            <person name="Tsui S."/>
        </authorList>
    </citation>
    <scope>NUCLEOTIDE SEQUENCE</scope>
    <source>
        <strain evidence="4">Derf</strain>
        <tissue evidence="4">Whole organism</tissue>
    </source>
</reference>
<feature type="region of interest" description="Disordered" evidence="2">
    <location>
        <begin position="633"/>
        <end position="652"/>
    </location>
</feature>